<evidence type="ECO:0000313" key="2">
    <source>
        <dbReference type="EMBL" id="GMI32833.1"/>
    </source>
</evidence>
<name>A0A9W7G254_9STRA</name>
<gene>
    <name evidence="2" type="ORF">TrRE_jg9233</name>
</gene>
<dbReference type="Proteomes" id="UP001165082">
    <property type="component" value="Unassembled WGS sequence"/>
</dbReference>
<protein>
    <submittedName>
        <fullName evidence="2">Uncharacterized protein</fullName>
    </submittedName>
</protein>
<evidence type="ECO:0000313" key="3">
    <source>
        <dbReference type="Proteomes" id="UP001165082"/>
    </source>
</evidence>
<accession>A0A9W7G254</accession>
<reference evidence="2" key="1">
    <citation type="submission" date="2022-07" db="EMBL/GenBank/DDBJ databases">
        <title>Genome analysis of Parmales, a sister group of diatoms, reveals the evolutionary specialization of diatoms from phago-mixotrophs to photoautotrophs.</title>
        <authorList>
            <person name="Ban H."/>
            <person name="Sato S."/>
            <person name="Yoshikawa S."/>
            <person name="Kazumasa Y."/>
            <person name="Nakamura Y."/>
            <person name="Ichinomiya M."/>
            <person name="Saitoh K."/>
            <person name="Sato N."/>
            <person name="Blanc-Mathieu R."/>
            <person name="Endo H."/>
            <person name="Kuwata A."/>
            <person name="Ogata H."/>
        </authorList>
    </citation>
    <scope>NUCLEOTIDE SEQUENCE</scope>
</reference>
<organism evidence="2 3">
    <name type="scientific">Triparma retinervis</name>
    <dbReference type="NCBI Taxonomy" id="2557542"/>
    <lineage>
        <taxon>Eukaryota</taxon>
        <taxon>Sar</taxon>
        <taxon>Stramenopiles</taxon>
        <taxon>Ochrophyta</taxon>
        <taxon>Bolidophyceae</taxon>
        <taxon>Parmales</taxon>
        <taxon>Triparmaceae</taxon>
        <taxon>Triparma</taxon>
    </lineage>
</organism>
<keyword evidence="3" id="KW-1185">Reference proteome</keyword>
<comment type="caution">
    <text evidence="2">The sequence shown here is derived from an EMBL/GenBank/DDBJ whole genome shotgun (WGS) entry which is preliminary data.</text>
</comment>
<dbReference type="AlphaFoldDB" id="A0A9W7G254"/>
<dbReference type="OrthoDB" id="10548560at2759"/>
<feature type="region of interest" description="Disordered" evidence="1">
    <location>
        <begin position="311"/>
        <end position="346"/>
    </location>
</feature>
<sequence>MVSLYVELTLKTGFRCNTERGKADLTRTIRAAMEVRQAENALHGGSLQVDALGLSTSSWTLLMNRLLTSSPDLVKSWVATSSLDPAFLGRPLGWWHVDLVRNLMSGSRGLDLTPLVQGLSSILGSTSTSLSPNSPSKWTSVAAAIAGLSVCGRRTRELLEWYATASAGDAGYDGNGGADGGRMRDLCRCAEVCAARGEVGRETVKVVGERMREIGMGGLRVRGGKGELLRRMGECMAMGVKEGYKEEGYKAVEGWGIGEGGGGSGRGAIGMLKAALAREYGGSMKGLEGGGEMMDVERAAYNFDVMRGARRGDRSNVKEEEEIPDIEEDDDEIPDIFGGEADEDDL</sequence>
<feature type="compositionally biased region" description="Acidic residues" evidence="1">
    <location>
        <begin position="319"/>
        <end position="346"/>
    </location>
</feature>
<proteinExistence type="predicted"/>
<evidence type="ECO:0000256" key="1">
    <source>
        <dbReference type="SAM" id="MobiDB-lite"/>
    </source>
</evidence>
<dbReference type="EMBL" id="BRXZ01007715">
    <property type="protein sequence ID" value="GMI32833.1"/>
    <property type="molecule type" value="Genomic_DNA"/>
</dbReference>